<organism evidence="5 6">
    <name type="scientific">Atractosteus spatula</name>
    <name type="common">Alligator gar</name>
    <name type="synonym">Lepisosteus spatula</name>
    <dbReference type="NCBI Taxonomy" id="7917"/>
    <lineage>
        <taxon>Eukaryota</taxon>
        <taxon>Metazoa</taxon>
        <taxon>Chordata</taxon>
        <taxon>Craniata</taxon>
        <taxon>Vertebrata</taxon>
        <taxon>Euteleostomi</taxon>
        <taxon>Actinopterygii</taxon>
        <taxon>Neopterygii</taxon>
        <taxon>Holostei</taxon>
        <taxon>Semionotiformes</taxon>
        <taxon>Lepisosteidae</taxon>
        <taxon>Atractosteus</taxon>
    </lineage>
</organism>
<evidence type="ECO:0000313" key="6">
    <source>
        <dbReference type="Proteomes" id="UP000736164"/>
    </source>
</evidence>
<feature type="non-terminal residue" evidence="5">
    <location>
        <position position="381"/>
    </location>
</feature>
<dbReference type="GO" id="GO:0005794">
    <property type="term" value="C:Golgi apparatus"/>
    <property type="evidence" value="ECO:0007669"/>
    <property type="project" value="TreeGrafter"/>
</dbReference>
<keyword evidence="6" id="KW-1185">Reference proteome</keyword>
<dbReference type="SUPFAM" id="SSF53448">
    <property type="entry name" value="Nucleotide-diphospho-sugar transferases"/>
    <property type="match status" value="1"/>
</dbReference>
<evidence type="ECO:0000256" key="1">
    <source>
        <dbReference type="ARBA" id="ARBA00006351"/>
    </source>
</evidence>
<dbReference type="PANTHER" id="PTHR13778">
    <property type="entry name" value="GLYCOSYLTRANSFERASE 8 DOMAIN-CONTAINING PROTEIN"/>
    <property type="match status" value="1"/>
</dbReference>
<feature type="compositionally biased region" description="Pro residues" evidence="4">
    <location>
        <begin position="365"/>
        <end position="375"/>
    </location>
</feature>
<comment type="caution">
    <text evidence="5">The sequence shown here is derived from an EMBL/GenBank/DDBJ whole genome shotgun (WGS) entry which is preliminary data.</text>
</comment>
<feature type="non-terminal residue" evidence="5">
    <location>
        <position position="1"/>
    </location>
</feature>
<reference evidence="5" key="1">
    <citation type="journal article" date="2021" name="Cell">
        <title>Tracing the genetic footprints of vertebrate landing in non-teleost ray-finned fishes.</title>
        <authorList>
            <person name="Bi X."/>
            <person name="Wang K."/>
            <person name="Yang L."/>
            <person name="Pan H."/>
            <person name="Jiang H."/>
            <person name="Wei Q."/>
            <person name="Fang M."/>
            <person name="Yu H."/>
            <person name="Zhu C."/>
            <person name="Cai Y."/>
            <person name="He Y."/>
            <person name="Gan X."/>
            <person name="Zeng H."/>
            <person name="Yu D."/>
            <person name="Zhu Y."/>
            <person name="Jiang H."/>
            <person name="Qiu Q."/>
            <person name="Yang H."/>
            <person name="Zhang Y.E."/>
            <person name="Wang W."/>
            <person name="Zhu M."/>
            <person name="He S."/>
            <person name="Zhang G."/>
        </authorList>
    </citation>
    <scope>NUCLEOTIDE SEQUENCE</scope>
    <source>
        <strain evidence="5">Allg_001</strain>
    </source>
</reference>
<evidence type="ECO:0000256" key="3">
    <source>
        <dbReference type="ARBA" id="ARBA00022679"/>
    </source>
</evidence>
<dbReference type="EMBL" id="JAAWVO010004620">
    <property type="protein sequence ID" value="MBN3312313.1"/>
    <property type="molecule type" value="Genomic_DNA"/>
</dbReference>
<protein>
    <submittedName>
        <fullName evidence="5">GL8D2 protein</fullName>
    </submittedName>
</protein>
<evidence type="ECO:0000256" key="4">
    <source>
        <dbReference type="SAM" id="MobiDB-lite"/>
    </source>
</evidence>
<dbReference type="Proteomes" id="UP000736164">
    <property type="component" value="Unassembled WGS sequence"/>
</dbReference>
<dbReference type="Pfam" id="PF01501">
    <property type="entry name" value="Glyco_transf_8"/>
    <property type="match status" value="1"/>
</dbReference>
<keyword evidence="3" id="KW-0808">Transferase</keyword>
<dbReference type="InterPro" id="IPR050748">
    <property type="entry name" value="Glycosyltrans_8_dom-fam"/>
</dbReference>
<dbReference type="Gene3D" id="3.90.550.10">
    <property type="entry name" value="Spore Coat Polysaccharide Biosynthesis Protein SpsA, Chain A"/>
    <property type="match status" value="1"/>
</dbReference>
<dbReference type="InterPro" id="IPR029044">
    <property type="entry name" value="Nucleotide-diphossugar_trans"/>
</dbReference>
<feature type="compositionally biased region" description="Low complexity" evidence="4">
    <location>
        <begin position="32"/>
        <end position="47"/>
    </location>
</feature>
<dbReference type="PANTHER" id="PTHR13778:SF2">
    <property type="entry name" value="GLYCOSYLTRANSFERASE 8 DOMAIN-CONTAINING PROTEIN 2"/>
    <property type="match status" value="1"/>
</dbReference>
<evidence type="ECO:0000313" key="5">
    <source>
        <dbReference type="EMBL" id="MBN3312313.1"/>
    </source>
</evidence>
<proteinExistence type="inferred from homology"/>
<dbReference type="GO" id="GO:0008194">
    <property type="term" value="F:UDP-glycosyltransferase activity"/>
    <property type="evidence" value="ECO:0007669"/>
    <property type="project" value="UniProtKB-ARBA"/>
</dbReference>
<dbReference type="AlphaFoldDB" id="A0A8J7NHW7"/>
<feature type="region of interest" description="Disordered" evidence="4">
    <location>
        <begin position="1"/>
        <end position="50"/>
    </location>
</feature>
<evidence type="ECO:0000256" key="2">
    <source>
        <dbReference type="ARBA" id="ARBA00022676"/>
    </source>
</evidence>
<gene>
    <name evidence="5" type="primary">Glt8d2</name>
    <name evidence="5" type="ORF">GTO95_0006589</name>
</gene>
<comment type="similarity">
    <text evidence="1">Belongs to the glycosyltransferase 8 family.</text>
</comment>
<sequence length="381" mass="42146">MGAGHQPGGRRIPAPSSAEWSSFNAGRCERGSVSSSPASPALRAPASRRGEFKYKNETKHYMTFSRFQLPDDGVSNVLEDRRAAVHPSAPLILAALSKQSRAACQFASPAPSSLTCWALQAASRVHRAAPRSSDPGEVNQRGAAEDGPDQEILVVICAAEDRMGGTIAAINSVYSNTEARLLFYIVTLRDSVSHVRKWIENSELKEIKFKILEFNPMILKSKVRPVSSRPELLHPLNFVRFYLPMLVSEHQKVIYLDDDVIVQGDIQELYRTGLQPGHAAAFASDCDLPSTHEMVRSVGMQTTYMGFLDYRKPEVRELGISPGTCSFNPGVMVANVTEWRRQRITKQLEKWMQQNLRSERRPGAVPEPHPAPPSSPLGEGD</sequence>
<keyword evidence="2" id="KW-0328">Glycosyltransferase</keyword>
<accession>A0A8J7NHW7</accession>
<name>A0A8J7NHW7_ATRSP</name>
<feature type="region of interest" description="Disordered" evidence="4">
    <location>
        <begin position="354"/>
        <end position="381"/>
    </location>
</feature>
<dbReference type="InterPro" id="IPR002495">
    <property type="entry name" value="Glyco_trans_8"/>
</dbReference>